<protein>
    <recommendedName>
        <fullName evidence="3">AraC family transcriptional regulator</fullName>
    </recommendedName>
</protein>
<accession>A0ABQ4U5I8</accession>
<evidence type="ECO:0008006" key="3">
    <source>
        <dbReference type="Google" id="ProtNLM"/>
    </source>
</evidence>
<reference evidence="1" key="2">
    <citation type="submission" date="2021-08" db="EMBL/GenBank/DDBJ databases">
        <authorList>
            <person name="Tani A."/>
            <person name="Ola A."/>
            <person name="Ogura Y."/>
            <person name="Katsura K."/>
            <person name="Hayashi T."/>
        </authorList>
    </citation>
    <scope>NUCLEOTIDE SEQUENCE</scope>
    <source>
        <strain evidence="1">DSM 23632</strain>
    </source>
</reference>
<dbReference type="SUPFAM" id="SSF109709">
    <property type="entry name" value="KorB DNA-binding domain-like"/>
    <property type="match status" value="1"/>
</dbReference>
<comment type="caution">
    <text evidence="1">The sequence shown here is derived from an EMBL/GenBank/DDBJ whole genome shotgun (WGS) entry which is preliminary data.</text>
</comment>
<reference evidence="1" key="1">
    <citation type="journal article" date="2021" name="Front. Microbiol.">
        <title>Comprehensive Comparative Genomics and Phenotyping of Methylobacterium Species.</title>
        <authorList>
            <person name="Alessa O."/>
            <person name="Ogura Y."/>
            <person name="Fujitani Y."/>
            <person name="Takami H."/>
            <person name="Hayashi T."/>
            <person name="Sahin N."/>
            <person name="Tani A."/>
        </authorList>
    </citation>
    <scope>NUCLEOTIDE SEQUENCE</scope>
    <source>
        <strain evidence="1">DSM 23632</strain>
    </source>
</reference>
<keyword evidence="2" id="KW-1185">Reference proteome</keyword>
<organism evidence="1 2">
    <name type="scientific">Methylobacterium trifolii</name>
    <dbReference type="NCBI Taxonomy" id="1003092"/>
    <lineage>
        <taxon>Bacteria</taxon>
        <taxon>Pseudomonadati</taxon>
        <taxon>Pseudomonadota</taxon>
        <taxon>Alphaproteobacteria</taxon>
        <taxon>Hyphomicrobiales</taxon>
        <taxon>Methylobacteriaceae</taxon>
        <taxon>Methylobacterium</taxon>
    </lineage>
</organism>
<evidence type="ECO:0000313" key="2">
    <source>
        <dbReference type="Proteomes" id="UP001055057"/>
    </source>
</evidence>
<dbReference type="EMBL" id="BPRB01000381">
    <property type="protein sequence ID" value="GJE62699.1"/>
    <property type="molecule type" value="Genomic_DNA"/>
</dbReference>
<dbReference type="Proteomes" id="UP001055057">
    <property type="component" value="Unassembled WGS sequence"/>
</dbReference>
<name>A0ABQ4U5I8_9HYPH</name>
<gene>
    <name evidence="1" type="ORF">MPOCJGCO_4833</name>
</gene>
<sequence>MCDVGMLQDLARDRPAPEQHALVLAAKRLAAQWPDLSQLRQRQILQAVITRIDVHAEQIEIAVDGVSLLRWLIAGTRSEAAESTATKPMLSLVVPVGLKRVGLEMRLMLPGQTAGPDPDAILGRLIARAHRIRERLTGDTPLSIDEVARAEGLTRSYTTRLLRLSYLAPDITARLIAGEHPTELNAARLMQDTCLPLDWAEQRAALAMS</sequence>
<proteinExistence type="predicted"/>
<evidence type="ECO:0000313" key="1">
    <source>
        <dbReference type="EMBL" id="GJE62699.1"/>
    </source>
</evidence>